<gene>
    <name evidence="2" type="ORF">DWW65_05850</name>
</gene>
<evidence type="ECO:0000313" key="3">
    <source>
        <dbReference type="Proteomes" id="UP000285693"/>
    </source>
</evidence>
<comment type="caution">
    <text evidence="2">The sequence shown here is derived from an EMBL/GenBank/DDBJ whole genome shotgun (WGS) entry which is preliminary data.</text>
</comment>
<proteinExistence type="predicted"/>
<organism evidence="2 3">
    <name type="scientific">Coprococcus comes</name>
    <dbReference type="NCBI Taxonomy" id="410072"/>
    <lineage>
        <taxon>Bacteria</taxon>
        <taxon>Bacillati</taxon>
        <taxon>Bacillota</taxon>
        <taxon>Clostridia</taxon>
        <taxon>Lachnospirales</taxon>
        <taxon>Lachnospiraceae</taxon>
        <taxon>Coprococcus</taxon>
    </lineage>
</organism>
<dbReference type="Proteomes" id="UP000285693">
    <property type="component" value="Unassembled WGS sequence"/>
</dbReference>
<reference evidence="2 3" key="1">
    <citation type="submission" date="2018-08" db="EMBL/GenBank/DDBJ databases">
        <title>A genome reference for cultivated species of the human gut microbiota.</title>
        <authorList>
            <person name="Zou Y."/>
            <person name="Xue W."/>
            <person name="Luo G."/>
        </authorList>
    </citation>
    <scope>NUCLEOTIDE SEQUENCE [LARGE SCALE GENOMIC DNA]</scope>
    <source>
        <strain evidence="2 3">AF16-31</strain>
    </source>
</reference>
<evidence type="ECO:0000256" key="1">
    <source>
        <dbReference type="SAM" id="Coils"/>
    </source>
</evidence>
<name>A0A3R5XIP6_9FIRM</name>
<accession>A0A3R5XIP6</accession>
<dbReference type="RefSeq" id="WP_117823697.1">
    <property type="nucleotide sequence ID" value="NZ_QRXY01000006.1"/>
</dbReference>
<sequence>MDIATIIGLISSLVTIEEAGRGWVSGLFHFCKKKRAKKKIVFVEWDAEDETTQRIIDAFKCGMAAKYKEHIFQPDEIDTIIEEFFKEKAYLVVDYNQRNDICDFIHRTFEKYNDYTRSQMTVGDRVLQDSIEGTTEKVVELERKVDSLEITSQETLRNTEKLLNSDKDNNIAAFHYAVKVSKDIKLDSIDNKINGEYSIDRNELISKIKREGHKFISIQGNAGCGKSALCKNLVSAEKLLLIARAEEFVRATHLRDVWNCDLNIVFNELSDERIVIYIDALEFIADHSDEKYIVLQELYNISSDYPNVFILTSCRTTDRNAFIKLHTKYAVETYEIDDITESELDEICNVYPVIRELRNQKTYSELLKNPFYINLVITNGITSLDISDENAFREYIWKNVICLGNKASKYNVDTSDICNIVNNIVFERAKKFLLGMREMNVQSSVLRPLVSEGIVTVSNGLVRLKYDVFEDICFEQYFDKAFDECRGNLELFYDEISSLGRCVYRRYQIWIANKLFIKNNRSKFIYKLLFSDHSDDRWRKQTEIGIVKSKYCNDFFKEYLSELRENCILQEFLDIINLYAFEVRLTNNGKEHDLALNPIGKARESMIQLVFAEKLFIDNAVKSDSVVKMCSDYAKNIITTRVDSSNSISDAVCRMQEYYLSVESDDKSQGWYYSSVKRMGRYLTILFMLAGSSKEWLKSFFELVGDRYLNGNREDRRWASDLASWIFENAYYPALTKNLGEDLCRLASCIYFKNEDDDEPFYSRAYDREYAYGLSNNASKTHLASQDTFKYFLICLFRTNFKVGLEWALEFTNRAFDNLAKNEPDSVMKIAIYFPEKKDIKEYYANGEMWICRAQEYQVPTIISDIVYFSKNVFIEYLDRFQNDQELFFRMGEWIKNEIYTKANNIAMLSVIQEIGFHFQKELPGYALELASSYELLHFDIQRHLLYHPNQTHVLLKKQIMQTVGVPDIEDRYTLDRLCDCNLQEYVSKIQLFASDDIREKAIEIMDYLYSLIEDGFYSDDWKLQVQKMDLRNPSIKDLGGGYYEISPSIPDTVVPEFVVAEKEHTDALKTEINQVITQANDGLENLDYSKLDKLIDRVIDFIKKDDLIRIQYEDILVQLIVLSLINKNITEERRGYLCEVWASGIKELFNNGSFVADIKWVPVLFKQLDKELPLTSQNLIKSILLGSLIDDFNNGQIQKIANFTQQYLTTNEKLAHIVFTAIIKLAEDEMNHQKFNAEYIKNRHDEDDFQFFPNMQKHLSGVDYYFAENEEESGFESQREVIIQKYLYEEEACDFTHFTLDDYDIRMLCHVANCGITLQDGLFYEVIKQIILCFIEIEYQADCDNSAFQIIGTFSKYDVVHFFQREICADQESFDRVISLLFDGIDFDKFSRETIELYLDVFCSFVSRYFDAYQDNKLRELIEKKIKILETNILAINNPSVRIGLTQAVAMIDHKFYGDWSKCNTSYSEKDKRFLNQQYGKYGHHHFRSFLMTLYQMHIKELLPDILISVETVFSNCEKEKSWDYEKTICEHQSIVDKLILDAYVFHSDAIKKDEDLSNAYMHLLEMLIRLNSEKAAVLLDEFLIH</sequence>
<protein>
    <submittedName>
        <fullName evidence="2">Uncharacterized protein</fullName>
    </submittedName>
</protein>
<evidence type="ECO:0000313" key="2">
    <source>
        <dbReference type="EMBL" id="RGU46129.1"/>
    </source>
</evidence>
<dbReference type="EMBL" id="QRXY01000006">
    <property type="protein sequence ID" value="RGU46129.1"/>
    <property type="molecule type" value="Genomic_DNA"/>
</dbReference>
<keyword evidence="1" id="KW-0175">Coiled coil</keyword>
<dbReference type="SUPFAM" id="SSF52540">
    <property type="entry name" value="P-loop containing nucleoside triphosphate hydrolases"/>
    <property type="match status" value="1"/>
</dbReference>
<feature type="coiled-coil region" evidence="1">
    <location>
        <begin position="131"/>
        <end position="158"/>
    </location>
</feature>
<dbReference type="InterPro" id="IPR027417">
    <property type="entry name" value="P-loop_NTPase"/>
</dbReference>